<dbReference type="Proteomes" id="UP000664032">
    <property type="component" value="Unassembled WGS sequence"/>
</dbReference>
<comment type="caution">
    <text evidence="1">The sequence shown here is derived from an EMBL/GenBank/DDBJ whole genome shotgun (WGS) entry which is preliminary data.</text>
</comment>
<sequence>MPFPLVLQRSFSSQLKTISSPSKRTVEIEASTLIREDHSVRHVSTALFDVLPTELKVEIFLYCLPVLPTFHPDEAPVALTRVCRSWNSLVLSTPRLWSSFSISIEGAGAAAAARDIQLMDNVKRWLDRSNPYPLHIRLTHIAQPHLRDNESHRSGQILSLLITHVHRWKHVEFFIPSGTSYVLLRLGAHQLPALKSLSLRTYGSFGSLGLLQFPLYRIPWSQISAVTLQLEQTLMSIEHCLHILGQAGGLQECSLNVNCTTPKCDTPLYPVVLPSLKTLGLTLRRGAMVNLVHFLAAVESPNLQELHIGWFVPTAQSPTTNFHDLLPFFTRFSHSLSQLTIAYLPLSTQQLHAILYQLPNITHLTLKYPLDDPSQDPITDEFFSAGTFTTPSTEATAESPTEFLLPRLKHCNLECHGAGYTSAALVAFLRSRTCQNYDIDPSTVLHRMSVMKSFRILSMKVILDAVQALNTQWRVEGKNISIDTLTVR</sequence>
<evidence type="ECO:0000313" key="2">
    <source>
        <dbReference type="Proteomes" id="UP000664032"/>
    </source>
</evidence>
<evidence type="ECO:0000313" key="1">
    <source>
        <dbReference type="EMBL" id="KAH9483158.1"/>
    </source>
</evidence>
<proteinExistence type="predicted"/>
<keyword evidence="2" id="KW-1185">Reference proteome</keyword>
<organism evidence="1 2">
    <name type="scientific">Psilocybe cubensis</name>
    <name type="common">Psychedelic mushroom</name>
    <name type="synonym">Stropharia cubensis</name>
    <dbReference type="NCBI Taxonomy" id="181762"/>
    <lineage>
        <taxon>Eukaryota</taxon>
        <taxon>Fungi</taxon>
        <taxon>Dikarya</taxon>
        <taxon>Basidiomycota</taxon>
        <taxon>Agaricomycotina</taxon>
        <taxon>Agaricomycetes</taxon>
        <taxon>Agaricomycetidae</taxon>
        <taxon>Agaricales</taxon>
        <taxon>Agaricineae</taxon>
        <taxon>Strophariaceae</taxon>
        <taxon>Psilocybe</taxon>
    </lineage>
</organism>
<gene>
    <name evidence="1" type="ORF">JR316_0005261</name>
</gene>
<protein>
    <submittedName>
        <fullName evidence="1">Uncharacterized protein</fullName>
    </submittedName>
</protein>
<name>A0ACB8H5G0_PSICU</name>
<accession>A0ACB8H5G0</accession>
<dbReference type="EMBL" id="JAFIQS020000004">
    <property type="protein sequence ID" value="KAH9483158.1"/>
    <property type="molecule type" value="Genomic_DNA"/>
</dbReference>
<reference evidence="1" key="1">
    <citation type="submission" date="2021-10" db="EMBL/GenBank/DDBJ databases">
        <title>Psilocybe cubensis genome.</title>
        <authorList>
            <person name="Mckernan K.J."/>
            <person name="Crawford S."/>
            <person name="Trippe A."/>
            <person name="Kane L.T."/>
            <person name="Mclaughlin S."/>
        </authorList>
    </citation>
    <scope>NUCLEOTIDE SEQUENCE</scope>
    <source>
        <strain evidence="1">MGC-MH-2018</strain>
    </source>
</reference>